<evidence type="ECO:0008006" key="5">
    <source>
        <dbReference type="Google" id="ProtNLM"/>
    </source>
</evidence>
<reference evidence="3 4" key="1">
    <citation type="submission" date="2018-08" db="EMBL/GenBank/DDBJ databases">
        <title>Aphanomyces genome sequencing and annotation.</title>
        <authorList>
            <person name="Minardi D."/>
            <person name="Oidtmann B."/>
            <person name="Van Der Giezen M."/>
            <person name="Studholme D.J."/>
        </authorList>
    </citation>
    <scope>NUCLEOTIDE SEQUENCE [LARGE SCALE GENOMIC DNA]</scope>
    <source>
        <strain evidence="3 4">Kv</strain>
    </source>
</reference>
<dbReference type="PROSITE" id="PS50188">
    <property type="entry name" value="B302_SPRY"/>
    <property type="match status" value="1"/>
</dbReference>
<organism evidence="3 4">
    <name type="scientific">Aphanomyces astaci</name>
    <name type="common">Crayfish plague agent</name>
    <dbReference type="NCBI Taxonomy" id="112090"/>
    <lineage>
        <taxon>Eukaryota</taxon>
        <taxon>Sar</taxon>
        <taxon>Stramenopiles</taxon>
        <taxon>Oomycota</taxon>
        <taxon>Saprolegniomycetes</taxon>
        <taxon>Saprolegniales</taxon>
        <taxon>Verrucalvaceae</taxon>
        <taxon>Aphanomyces</taxon>
    </lineage>
</organism>
<dbReference type="SUPFAM" id="SSF49899">
    <property type="entry name" value="Concanavalin A-like lectins/glucanases"/>
    <property type="match status" value="1"/>
</dbReference>
<dbReference type="InterPro" id="IPR043136">
    <property type="entry name" value="B30.2/SPRY_sf"/>
</dbReference>
<proteinExistence type="predicted"/>
<dbReference type="SMART" id="SM00449">
    <property type="entry name" value="SPRY"/>
    <property type="match status" value="1"/>
</dbReference>
<feature type="domain" description="F-box" evidence="1">
    <location>
        <begin position="1"/>
        <end position="44"/>
    </location>
</feature>
<protein>
    <recommendedName>
        <fullName evidence="5">F-box domain-containing protein</fullName>
    </recommendedName>
</protein>
<dbReference type="Gene3D" id="2.60.120.920">
    <property type="match status" value="1"/>
</dbReference>
<dbReference type="AlphaFoldDB" id="A0A397B4S3"/>
<dbReference type="VEuPathDB" id="FungiDB:H257_16510"/>
<dbReference type="InterPro" id="IPR001870">
    <property type="entry name" value="B30.2/SPRY"/>
</dbReference>
<name>A0A397B4S3_APHAT</name>
<evidence type="ECO:0000313" key="4">
    <source>
        <dbReference type="Proteomes" id="UP000265427"/>
    </source>
</evidence>
<dbReference type="Gene3D" id="1.20.1280.50">
    <property type="match status" value="1"/>
</dbReference>
<comment type="caution">
    <text evidence="3">The sequence shown here is derived from an EMBL/GenBank/DDBJ whole genome shotgun (WGS) entry which is preliminary data.</text>
</comment>
<sequence>MHTLPRDALLHALEYLEPMELRAMALVSRWHNSLQQHEALWEALFRHRWNHANFFMDPCMRIQLSPALRAAYPRSSDAFRFLTHCVDRVPSFADICLTNTHATTSTTNHRYSFISKMIMCLTCFSSIEPVAYDNGQVVTMALAKGGVGGNRCVRANVPFQMTPRVAVFQTADRSWFVDVVYDGYFEISIADPINPMRDDATLDMCIAIGVASPDFEVVDQQPGWDDNSYGYHSDDGHFFTSGQPHPFAATFGMHDTIGCGIQRDMTTHDSILYFTKNGQRLGGTFPCLHDELFPVVGIDADYTVRLNFGHEPFRCRPPPSTEGDTSALVALQAQPWPAAPTRPRSMWQNMLAAVDVFAKRTTSLMYCSN</sequence>
<dbReference type="Pfam" id="PF00622">
    <property type="entry name" value="SPRY"/>
    <property type="match status" value="1"/>
</dbReference>
<dbReference type="SUPFAM" id="SSF81383">
    <property type="entry name" value="F-box domain"/>
    <property type="match status" value="1"/>
</dbReference>
<dbReference type="CDD" id="cd12885">
    <property type="entry name" value="SPRY_RanBP_like"/>
    <property type="match status" value="1"/>
</dbReference>
<dbReference type="PANTHER" id="PTHR12864">
    <property type="entry name" value="RAN BINDING PROTEIN 9-RELATED"/>
    <property type="match status" value="1"/>
</dbReference>
<dbReference type="InterPro" id="IPR050618">
    <property type="entry name" value="Ubq-SigPath_Reg"/>
</dbReference>
<dbReference type="EMBL" id="QUSZ01004469">
    <property type="protein sequence ID" value="RHY14143.1"/>
    <property type="molecule type" value="Genomic_DNA"/>
</dbReference>
<dbReference type="Pfam" id="PF12937">
    <property type="entry name" value="F-box-like"/>
    <property type="match status" value="1"/>
</dbReference>
<dbReference type="InterPro" id="IPR044736">
    <property type="entry name" value="Gid1/RanBPM/SPLA_SPRY"/>
</dbReference>
<feature type="domain" description="B30.2/SPRY" evidence="2">
    <location>
        <begin position="105"/>
        <end position="313"/>
    </location>
</feature>
<dbReference type="InterPro" id="IPR013320">
    <property type="entry name" value="ConA-like_dom_sf"/>
</dbReference>
<dbReference type="InterPro" id="IPR036047">
    <property type="entry name" value="F-box-like_dom_sf"/>
</dbReference>
<dbReference type="InterPro" id="IPR003877">
    <property type="entry name" value="SPRY_dom"/>
</dbReference>
<dbReference type="InterPro" id="IPR001810">
    <property type="entry name" value="F-box_dom"/>
</dbReference>
<evidence type="ECO:0000259" key="2">
    <source>
        <dbReference type="PROSITE" id="PS50188"/>
    </source>
</evidence>
<evidence type="ECO:0000313" key="3">
    <source>
        <dbReference type="EMBL" id="RHY14143.1"/>
    </source>
</evidence>
<gene>
    <name evidence="3" type="ORF">DYB36_011030</name>
</gene>
<dbReference type="Proteomes" id="UP000265427">
    <property type="component" value="Unassembled WGS sequence"/>
</dbReference>
<evidence type="ECO:0000259" key="1">
    <source>
        <dbReference type="PROSITE" id="PS50181"/>
    </source>
</evidence>
<dbReference type="PROSITE" id="PS50181">
    <property type="entry name" value="FBOX"/>
    <property type="match status" value="1"/>
</dbReference>
<accession>A0A397B4S3</accession>